<dbReference type="InterPro" id="IPR029149">
    <property type="entry name" value="Creatin/AminoP/Spt16_N"/>
</dbReference>
<evidence type="ECO:0000313" key="3">
    <source>
        <dbReference type="EMBL" id="MEV8466898.1"/>
    </source>
</evidence>
<evidence type="ECO:0000259" key="1">
    <source>
        <dbReference type="Pfam" id="PF00557"/>
    </source>
</evidence>
<accession>A0ABV3L5Y2</accession>
<dbReference type="InterPro" id="IPR000587">
    <property type="entry name" value="Creatinase_N"/>
</dbReference>
<dbReference type="Gene3D" id="3.40.350.10">
    <property type="entry name" value="Creatinase/prolidase N-terminal domain"/>
    <property type="match status" value="1"/>
</dbReference>
<gene>
    <name evidence="3" type="ORF">AB0T83_08925</name>
</gene>
<dbReference type="Gene3D" id="3.90.230.10">
    <property type="entry name" value="Creatinase/methionine aminopeptidase superfamily"/>
    <property type="match status" value="1"/>
</dbReference>
<evidence type="ECO:0000259" key="2">
    <source>
        <dbReference type="Pfam" id="PF01321"/>
    </source>
</evidence>
<organism evidence="3 4">
    <name type="scientific">Meridianimarinicoccus marinus</name>
    <dbReference type="NCBI Taxonomy" id="3231483"/>
    <lineage>
        <taxon>Bacteria</taxon>
        <taxon>Pseudomonadati</taxon>
        <taxon>Pseudomonadota</taxon>
        <taxon>Alphaproteobacteria</taxon>
        <taxon>Rhodobacterales</taxon>
        <taxon>Paracoccaceae</taxon>
        <taxon>Meridianimarinicoccus</taxon>
    </lineage>
</organism>
<dbReference type="Proteomes" id="UP001553161">
    <property type="component" value="Unassembled WGS sequence"/>
</dbReference>
<dbReference type="SUPFAM" id="SSF53092">
    <property type="entry name" value="Creatinase/prolidase N-terminal domain"/>
    <property type="match status" value="1"/>
</dbReference>
<dbReference type="RefSeq" id="WP_366192689.1">
    <property type="nucleotide sequence ID" value="NZ_JBFBVU010000009.1"/>
</dbReference>
<evidence type="ECO:0000313" key="4">
    <source>
        <dbReference type="Proteomes" id="UP001553161"/>
    </source>
</evidence>
<dbReference type="InterPro" id="IPR050659">
    <property type="entry name" value="Peptidase_M24B"/>
</dbReference>
<reference evidence="3 4" key="1">
    <citation type="submission" date="2024-07" db="EMBL/GenBank/DDBJ databases">
        <authorList>
            <person name="Kang M."/>
        </authorList>
    </citation>
    <scope>NUCLEOTIDE SEQUENCE [LARGE SCALE GENOMIC DNA]</scope>
    <source>
        <strain evidence="3 4">DFM31</strain>
    </source>
</reference>
<name>A0ABV3L5Y2_9RHOB</name>
<sequence length="394" mass="44074">MPIENAPFSQAEYDRRIALTRAAMQDAGIDVLFLTNPSNMHWLTGYDGWSFYVHQGVILTMEGAPFWWGRLMDGNGARRTVWMEDGQILHYADRYVQAPDIHPMDDLASHLRIMGFGDKRIGVEMETYFFTARAFAALAEGLPKAQFIDASTLVNWQRLVKSPDELDFMRRAARISELVIGRAMELAEPGMRKHELVGELFKTAVQGEDDSWGDYPAIVPLLPSGKDASAPHLTWNGEALKQGEATFIEQSGCYRRYHAPLCRSIFFGKPPQFMLDAAEALTEGLNAGIEVARAGNRACDIARALDAELVKVGIDRPNRCGYAVGLSYPPDWGEHTVSLRAFDETVLEPGMTFHFMPGLWMDTWGLETTETILIRDGGPAEPLCNVPRKLFVKD</sequence>
<dbReference type="CDD" id="cd01066">
    <property type="entry name" value="APP_MetAP"/>
    <property type="match status" value="1"/>
</dbReference>
<dbReference type="Pfam" id="PF01321">
    <property type="entry name" value="Creatinase_N"/>
    <property type="match status" value="1"/>
</dbReference>
<keyword evidence="4" id="KW-1185">Reference proteome</keyword>
<comment type="caution">
    <text evidence="3">The sequence shown here is derived from an EMBL/GenBank/DDBJ whole genome shotgun (WGS) entry which is preliminary data.</text>
</comment>
<dbReference type="PANTHER" id="PTHR46112:SF2">
    <property type="entry name" value="XAA-PRO AMINOPEPTIDASE P-RELATED"/>
    <property type="match status" value="1"/>
</dbReference>
<dbReference type="Pfam" id="PF00557">
    <property type="entry name" value="Peptidase_M24"/>
    <property type="match status" value="1"/>
</dbReference>
<dbReference type="InterPro" id="IPR036005">
    <property type="entry name" value="Creatinase/aminopeptidase-like"/>
</dbReference>
<dbReference type="EMBL" id="JBFBVU010000009">
    <property type="protein sequence ID" value="MEV8466898.1"/>
    <property type="molecule type" value="Genomic_DNA"/>
</dbReference>
<dbReference type="SUPFAM" id="SSF55920">
    <property type="entry name" value="Creatinase/aminopeptidase"/>
    <property type="match status" value="1"/>
</dbReference>
<dbReference type="InterPro" id="IPR000994">
    <property type="entry name" value="Pept_M24"/>
</dbReference>
<feature type="domain" description="Creatinase N-terminal" evidence="2">
    <location>
        <begin position="16"/>
        <end position="160"/>
    </location>
</feature>
<feature type="domain" description="Peptidase M24" evidence="1">
    <location>
        <begin position="168"/>
        <end position="375"/>
    </location>
</feature>
<proteinExistence type="predicted"/>
<dbReference type="PANTHER" id="PTHR46112">
    <property type="entry name" value="AMINOPEPTIDASE"/>
    <property type="match status" value="1"/>
</dbReference>
<protein>
    <submittedName>
        <fullName evidence="3">M24 family metallopeptidase</fullName>
    </submittedName>
</protein>